<dbReference type="AlphaFoldDB" id="A0A4R2EYL4"/>
<dbReference type="GO" id="GO:0051539">
    <property type="term" value="F:4 iron, 4 sulfur cluster binding"/>
    <property type="evidence" value="ECO:0007669"/>
    <property type="project" value="UniProtKB-KW"/>
</dbReference>
<evidence type="ECO:0000256" key="3">
    <source>
        <dbReference type="ARBA" id="ARBA00022691"/>
    </source>
</evidence>
<sequence length="258" mass="28674">MATFLFDKIIFGPIKSRRLGSSLGINLLPNDSKLCSFDCIYCECGWNTPGARKVFHPREEVKARLREKLEELGSQNSLPDVITFAGNGEPTMHPEFEGIIDDTIALRDALSPKTKIAVLSNATLIGREKVFNALKKVDQNILKLDSAFEETVRLLNNPQGEYSTAVLVERLKKFEGNLTIQTLFVRGSYNGQTVDNTTPAELDAWMKLLAEIKPKELMVYTIARDTPAPDLVKVPEKELRAIAETVKQTLGIPVQVSA</sequence>
<evidence type="ECO:0000256" key="5">
    <source>
        <dbReference type="ARBA" id="ARBA00023004"/>
    </source>
</evidence>
<dbReference type="InterPro" id="IPR007197">
    <property type="entry name" value="rSAM"/>
</dbReference>
<accession>A0A4R2EYL4</accession>
<evidence type="ECO:0000256" key="4">
    <source>
        <dbReference type="ARBA" id="ARBA00022723"/>
    </source>
</evidence>
<dbReference type="InterPro" id="IPR013785">
    <property type="entry name" value="Aldolase_TIM"/>
</dbReference>
<feature type="domain" description="Radical SAM core" evidence="7">
    <location>
        <begin position="34"/>
        <end position="173"/>
    </location>
</feature>
<dbReference type="RefSeq" id="WP_131838135.1">
    <property type="nucleotide sequence ID" value="NZ_SLWB01000002.1"/>
</dbReference>
<name>A0A4R2EYL4_9BACT</name>
<dbReference type="OrthoDB" id="9795504at2"/>
<evidence type="ECO:0000256" key="6">
    <source>
        <dbReference type="ARBA" id="ARBA00023014"/>
    </source>
</evidence>
<dbReference type="Pfam" id="PF04055">
    <property type="entry name" value="Radical_SAM"/>
    <property type="match status" value="1"/>
</dbReference>
<dbReference type="PANTHER" id="PTHR43787:SF11">
    <property type="entry name" value="UPF0026 PROTEIN SLR1464"/>
    <property type="match status" value="1"/>
</dbReference>
<reference evidence="8 9" key="1">
    <citation type="submission" date="2019-03" db="EMBL/GenBank/DDBJ databases">
        <title>Genomic Encyclopedia of Archaeal and Bacterial Type Strains, Phase II (KMG-II): from individual species to whole genera.</title>
        <authorList>
            <person name="Goeker M."/>
        </authorList>
    </citation>
    <scope>NUCLEOTIDE SEQUENCE [LARGE SCALE GENOMIC DNA]</scope>
    <source>
        <strain evidence="8 9">RL-C</strain>
    </source>
</reference>
<dbReference type="PANTHER" id="PTHR43787">
    <property type="entry name" value="FEMO COFACTOR BIOSYNTHESIS PROTEIN NIFB-RELATED"/>
    <property type="match status" value="1"/>
</dbReference>
<dbReference type="Gene3D" id="3.20.20.70">
    <property type="entry name" value="Aldolase class I"/>
    <property type="match status" value="1"/>
</dbReference>
<dbReference type="Proteomes" id="UP000294830">
    <property type="component" value="Unassembled WGS sequence"/>
</dbReference>
<keyword evidence="5" id="KW-0408">Iron</keyword>
<keyword evidence="9" id="KW-1185">Reference proteome</keyword>
<keyword evidence="4" id="KW-0479">Metal-binding</keyword>
<evidence type="ECO:0000259" key="7">
    <source>
        <dbReference type="Pfam" id="PF04055"/>
    </source>
</evidence>
<dbReference type="EMBL" id="SLWB01000002">
    <property type="protein sequence ID" value="TCN72064.1"/>
    <property type="molecule type" value="Genomic_DNA"/>
</dbReference>
<keyword evidence="3" id="KW-0949">S-adenosyl-L-methionine</keyword>
<protein>
    <submittedName>
        <fullName evidence="8">Wyosine [tRNA(Phe)-imidazoG37] synthetase (Radical SAM superfamily)</fullName>
    </submittedName>
</protein>
<keyword evidence="2" id="KW-0004">4Fe-4S</keyword>
<evidence type="ECO:0000313" key="9">
    <source>
        <dbReference type="Proteomes" id="UP000294830"/>
    </source>
</evidence>
<dbReference type="CDD" id="cd01335">
    <property type="entry name" value="Radical_SAM"/>
    <property type="match status" value="1"/>
</dbReference>
<dbReference type="GO" id="GO:0046872">
    <property type="term" value="F:metal ion binding"/>
    <property type="evidence" value="ECO:0007669"/>
    <property type="project" value="UniProtKB-KW"/>
</dbReference>
<dbReference type="SFLD" id="SFLDG01083">
    <property type="entry name" value="Uncharacterised_Radical_SAM_Su"/>
    <property type="match status" value="1"/>
</dbReference>
<evidence type="ECO:0000313" key="8">
    <source>
        <dbReference type="EMBL" id="TCN72064.1"/>
    </source>
</evidence>
<organism evidence="8 9">
    <name type="scientific">Acetobacteroides hydrogenigenes</name>
    <dbReference type="NCBI Taxonomy" id="979970"/>
    <lineage>
        <taxon>Bacteria</taxon>
        <taxon>Pseudomonadati</taxon>
        <taxon>Bacteroidota</taxon>
        <taxon>Bacteroidia</taxon>
        <taxon>Bacteroidales</taxon>
        <taxon>Rikenellaceae</taxon>
        <taxon>Acetobacteroides</taxon>
    </lineage>
</organism>
<keyword evidence="6" id="KW-0411">Iron-sulfur</keyword>
<comment type="caution">
    <text evidence="8">The sequence shown here is derived from an EMBL/GenBank/DDBJ whole genome shotgun (WGS) entry which is preliminary data.</text>
</comment>
<dbReference type="InterPro" id="IPR058240">
    <property type="entry name" value="rSAM_sf"/>
</dbReference>
<dbReference type="SFLD" id="SFLDS00029">
    <property type="entry name" value="Radical_SAM"/>
    <property type="match status" value="1"/>
</dbReference>
<gene>
    <name evidence="8" type="ORF">CLV25_10225</name>
</gene>
<dbReference type="SUPFAM" id="SSF102114">
    <property type="entry name" value="Radical SAM enzymes"/>
    <property type="match status" value="1"/>
</dbReference>
<evidence type="ECO:0000256" key="1">
    <source>
        <dbReference type="ARBA" id="ARBA00001966"/>
    </source>
</evidence>
<dbReference type="GO" id="GO:0003824">
    <property type="term" value="F:catalytic activity"/>
    <property type="evidence" value="ECO:0007669"/>
    <property type="project" value="InterPro"/>
</dbReference>
<comment type="cofactor">
    <cofactor evidence="1">
        <name>[4Fe-4S] cluster</name>
        <dbReference type="ChEBI" id="CHEBI:49883"/>
    </cofactor>
</comment>
<dbReference type="InterPro" id="IPR040084">
    <property type="entry name" value="GTPase_Obg"/>
</dbReference>
<evidence type="ECO:0000256" key="2">
    <source>
        <dbReference type="ARBA" id="ARBA00022485"/>
    </source>
</evidence>
<proteinExistence type="predicted"/>